<keyword evidence="2" id="KW-1185">Reference proteome</keyword>
<reference evidence="1" key="1">
    <citation type="submission" date="2023-06" db="EMBL/GenBank/DDBJ databases">
        <authorList>
            <consortium name="Lawrence Berkeley National Laboratory"/>
            <person name="Ahrendt S."/>
            <person name="Sahu N."/>
            <person name="Indic B."/>
            <person name="Wong-Bajracharya J."/>
            <person name="Merenyi Z."/>
            <person name="Ke H.-M."/>
            <person name="Monk M."/>
            <person name="Kocsube S."/>
            <person name="Drula E."/>
            <person name="Lipzen A."/>
            <person name="Balint B."/>
            <person name="Henrissat B."/>
            <person name="Andreopoulos B."/>
            <person name="Martin F.M."/>
            <person name="Harder C.B."/>
            <person name="Rigling D."/>
            <person name="Ford K.L."/>
            <person name="Foster G.D."/>
            <person name="Pangilinan J."/>
            <person name="Papanicolaou A."/>
            <person name="Barry K."/>
            <person name="LaButti K."/>
            <person name="Viragh M."/>
            <person name="Koriabine M."/>
            <person name="Yan M."/>
            <person name="Riley R."/>
            <person name="Champramary S."/>
            <person name="Plett K.L."/>
            <person name="Tsai I.J."/>
            <person name="Slot J."/>
            <person name="Sipos G."/>
            <person name="Plett J."/>
            <person name="Nagy L.G."/>
            <person name="Grigoriev I.V."/>
        </authorList>
    </citation>
    <scope>NUCLEOTIDE SEQUENCE</scope>
    <source>
        <strain evidence="1">CCBAS 213</strain>
    </source>
</reference>
<dbReference type="GeneID" id="85360547"/>
<gene>
    <name evidence="1" type="ORF">EV420DRAFT_1639655</name>
</gene>
<comment type="caution">
    <text evidence="1">The sequence shown here is derived from an EMBL/GenBank/DDBJ whole genome shotgun (WGS) entry which is preliminary data.</text>
</comment>
<proteinExistence type="predicted"/>
<dbReference type="EMBL" id="JAUEPS010000009">
    <property type="protein sequence ID" value="KAK0462430.1"/>
    <property type="molecule type" value="Genomic_DNA"/>
</dbReference>
<evidence type="ECO:0000313" key="1">
    <source>
        <dbReference type="EMBL" id="KAK0462430.1"/>
    </source>
</evidence>
<protein>
    <submittedName>
        <fullName evidence="1">Uncharacterized protein</fullName>
    </submittedName>
</protein>
<dbReference type="Proteomes" id="UP001175211">
    <property type="component" value="Unassembled WGS sequence"/>
</dbReference>
<dbReference type="AlphaFoldDB" id="A0AA39NB76"/>
<sequence length="104" mass="12044">MDRDTAIEWASRIGNERLTKDDVYWAWEIIEDKVIPYGSVFSFVGEELDAEFMIVTQRSVFPEGYLGMDPSKIPQFKEGPREEVTEKLLEEEGLGHLKFATRLD</sequence>
<dbReference type="RefSeq" id="XP_060334042.1">
    <property type="nucleotide sequence ID" value="XM_060476999.1"/>
</dbReference>
<accession>A0AA39NB76</accession>
<name>A0AA39NB76_ARMTA</name>
<evidence type="ECO:0000313" key="2">
    <source>
        <dbReference type="Proteomes" id="UP001175211"/>
    </source>
</evidence>
<organism evidence="1 2">
    <name type="scientific">Armillaria tabescens</name>
    <name type="common">Ringless honey mushroom</name>
    <name type="synonym">Agaricus tabescens</name>
    <dbReference type="NCBI Taxonomy" id="1929756"/>
    <lineage>
        <taxon>Eukaryota</taxon>
        <taxon>Fungi</taxon>
        <taxon>Dikarya</taxon>
        <taxon>Basidiomycota</taxon>
        <taxon>Agaricomycotina</taxon>
        <taxon>Agaricomycetes</taxon>
        <taxon>Agaricomycetidae</taxon>
        <taxon>Agaricales</taxon>
        <taxon>Marasmiineae</taxon>
        <taxon>Physalacriaceae</taxon>
        <taxon>Desarmillaria</taxon>
    </lineage>
</organism>